<evidence type="ECO:0000313" key="2">
    <source>
        <dbReference type="Proteomes" id="UP001565471"/>
    </source>
</evidence>
<organism evidence="1 2">
    <name type="scientific">Bradyrhizobium elkanii</name>
    <dbReference type="NCBI Taxonomy" id="29448"/>
    <lineage>
        <taxon>Bacteria</taxon>
        <taxon>Pseudomonadati</taxon>
        <taxon>Pseudomonadota</taxon>
        <taxon>Alphaproteobacteria</taxon>
        <taxon>Hyphomicrobiales</taxon>
        <taxon>Nitrobacteraceae</taxon>
        <taxon>Bradyrhizobium</taxon>
    </lineage>
</organism>
<gene>
    <name evidence="1" type="ORF">ABIF29_001309</name>
</gene>
<proteinExistence type="predicted"/>
<evidence type="ECO:0000313" key="1">
    <source>
        <dbReference type="EMBL" id="MEY9314510.1"/>
    </source>
</evidence>
<dbReference type="GeneID" id="92957143"/>
<dbReference type="RefSeq" id="WP_155258682.1">
    <property type="nucleotide sequence ID" value="NZ_BJNL01000061.1"/>
</dbReference>
<name>A0ABV4ETR6_BRAEL</name>
<reference evidence="1 2" key="1">
    <citation type="submission" date="2024-07" db="EMBL/GenBank/DDBJ databases">
        <title>Genomic Encyclopedia of Type Strains, Phase V (KMG-V): Genome sequencing to study the core and pangenomes of soil and plant-associated prokaryotes.</title>
        <authorList>
            <person name="Whitman W."/>
        </authorList>
    </citation>
    <scope>NUCLEOTIDE SEQUENCE [LARGE SCALE GENOMIC DNA]</scope>
    <source>
        <strain evidence="1 2">USDA 415</strain>
    </source>
</reference>
<comment type="caution">
    <text evidence="1">The sequence shown here is derived from an EMBL/GenBank/DDBJ whole genome shotgun (WGS) entry which is preliminary data.</text>
</comment>
<dbReference type="EMBL" id="JBGBZA010000002">
    <property type="protein sequence ID" value="MEY9314510.1"/>
    <property type="molecule type" value="Genomic_DNA"/>
</dbReference>
<sequence length="140" mass="15321">MDSLELMGLLLVEFTEGLKTRGNAVVKSRSKAESCSSRRFSTAALSSRGSSVLSNLRQRQISFRTHLISLNLSSIEVITDAVHLGIEGTTRTRQHCVVAPSAFMPTELYLCDSSPLLGGCGERFDVFKTVINRYHLTLGA</sequence>
<dbReference type="Proteomes" id="UP001565471">
    <property type="component" value="Unassembled WGS sequence"/>
</dbReference>
<protein>
    <submittedName>
        <fullName evidence="1">Uncharacterized protein</fullName>
    </submittedName>
</protein>
<keyword evidence="2" id="KW-1185">Reference proteome</keyword>
<accession>A0ABV4ETR6</accession>